<dbReference type="GO" id="GO:0009089">
    <property type="term" value="P:lysine biosynthetic process via diaminopimelate"/>
    <property type="evidence" value="ECO:0007669"/>
    <property type="project" value="TreeGrafter"/>
</dbReference>
<dbReference type="InterPro" id="IPR029066">
    <property type="entry name" value="PLP-binding_barrel"/>
</dbReference>
<dbReference type="PANTHER" id="PTHR43727">
    <property type="entry name" value="DIAMINOPIMELATE DECARBOXYLASE"/>
    <property type="match status" value="1"/>
</dbReference>
<dbReference type="InterPro" id="IPR022644">
    <property type="entry name" value="De-COase2_N"/>
</dbReference>
<comment type="cofactor">
    <cofactor evidence="1">
        <name>pyridoxal 5'-phosphate</name>
        <dbReference type="ChEBI" id="CHEBI:597326"/>
    </cofactor>
</comment>
<proteinExistence type="predicted"/>
<dbReference type="EMBL" id="WBMR01000001">
    <property type="protein sequence ID" value="KAB2390303.1"/>
    <property type="molecule type" value="Genomic_DNA"/>
</dbReference>
<feature type="domain" description="Orn/DAP/Arg decarboxylase 2 N-terminal" evidence="3">
    <location>
        <begin position="14"/>
        <end position="116"/>
    </location>
</feature>
<protein>
    <recommendedName>
        <fullName evidence="3">Orn/DAP/Arg decarboxylase 2 N-terminal domain-containing protein</fullName>
    </recommendedName>
</protein>
<evidence type="ECO:0000256" key="1">
    <source>
        <dbReference type="ARBA" id="ARBA00001933"/>
    </source>
</evidence>
<dbReference type="InterPro" id="IPR009006">
    <property type="entry name" value="Ala_racemase/Decarboxylase_C"/>
</dbReference>
<dbReference type="Gene3D" id="2.40.37.10">
    <property type="entry name" value="Lyase, Ornithine Decarboxylase, Chain A, domain 1"/>
    <property type="match status" value="2"/>
</dbReference>
<dbReference type="Proteomes" id="UP000483004">
    <property type="component" value="Unassembled WGS sequence"/>
</dbReference>
<name>A0A6L3W5P9_9ACTN</name>
<dbReference type="Gene3D" id="3.20.20.10">
    <property type="entry name" value="Alanine racemase"/>
    <property type="match status" value="2"/>
</dbReference>
<evidence type="ECO:0000313" key="4">
    <source>
        <dbReference type="EMBL" id="KAB2390303.1"/>
    </source>
</evidence>
<dbReference type="Pfam" id="PF02784">
    <property type="entry name" value="Orn_Arg_deC_N"/>
    <property type="match status" value="1"/>
</dbReference>
<reference evidence="4 5" key="1">
    <citation type="submission" date="2019-09" db="EMBL/GenBank/DDBJ databases">
        <title>Actinomadura physcomitrii sp. nov., a novel actinomycete isolated from moss [Physcomitrium sphaericum (Ludw) Fuernr].</title>
        <authorList>
            <person name="Liu C."/>
            <person name="Zhuang X."/>
        </authorList>
    </citation>
    <scope>NUCLEOTIDE SEQUENCE [LARGE SCALE GENOMIC DNA]</scope>
    <source>
        <strain evidence="4 5">CYP1-1B</strain>
    </source>
</reference>
<dbReference type="GO" id="GO:0008836">
    <property type="term" value="F:diaminopimelate decarboxylase activity"/>
    <property type="evidence" value="ECO:0007669"/>
    <property type="project" value="TreeGrafter"/>
</dbReference>
<dbReference type="AlphaFoldDB" id="A0A6L3W5P9"/>
<evidence type="ECO:0000256" key="2">
    <source>
        <dbReference type="ARBA" id="ARBA00022898"/>
    </source>
</evidence>
<comment type="caution">
    <text evidence="4">The sequence shown here is derived from an EMBL/GenBank/DDBJ whole genome shotgun (WGS) entry which is preliminary data.</text>
</comment>
<gene>
    <name evidence="4" type="ORF">F9B16_00220</name>
</gene>
<keyword evidence="2" id="KW-0663">Pyridoxal phosphate</keyword>
<organism evidence="4 5">
    <name type="scientific">Actinomadura montaniterrae</name>
    <dbReference type="NCBI Taxonomy" id="1803903"/>
    <lineage>
        <taxon>Bacteria</taxon>
        <taxon>Bacillati</taxon>
        <taxon>Actinomycetota</taxon>
        <taxon>Actinomycetes</taxon>
        <taxon>Streptosporangiales</taxon>
        <taxon>Thermomonosporaceae</taxon>
        <taxon>Actinomadura</taxon>
    </lineage>
</organism>
<evidence type="ECO:0000259" key="3">
    <source>
        <dbReference type="Pfam" id="PF02784"/>
    </source>
</evidence>
<evidence type="ECO:0000313" key="5">
    <source>
        <dbReference type="Proteomes" id="UP000483004"/>
    </source>
</evidence>
<dbReference type="OrthoDB" id="9802241at2"/>
<dbReference type="SUPFAM" id="SSF51419">
    <property type="entry name" value="PLP-binding barrel"/>
    <property type="match status" value="1"/>
</dbReference>
<keyword evidence="5" id="KW-1185">Reference proteome</keyword>
<dbReference type="PANTHER" id="PTHR43727:SF2">
    <property type="entry name" value="GROUP IV DECARBOXYLASE"/>
    <property type="match status" value="1"/>
</dbReference>
<dbReference type="SUPFAM" id="SSF50621">
    <property type="entry name" value="Alanine racemase C-terminal domain-like"/>
    <property type="match status" value="1"/>
</dbReference>
<accession>A0A6L3W5P9</accession>
<sequence>MGDAQHWIVLAEPALGHGVGRIVVDSFSEINRLAALATGGVRPRLMVRATPGVDPHTHAAMATGTDDQKFGFSLASGAAAEAVRRVLAQRGLELAGLHCHIGSQVADMTAFERAAVGAACRERRLPVPRITVEPGRAIVARAGVTVYRVVSVKHGASGDVLVHDVPLPADVRAGDLLAVPCTGAYHHSMASNYDLVRRPPVVAVRDGRVRVLVRRETEEDLLRRDVG</sequence>